<keyword evidence="3" id="KW-1185">Reference proteome</keyword>
<evidence type="ECO:0000256" key="1">
    <source>
        <dbReference type="SAM" id="MobiDB-lite"/>
    </source>
</evidence>
<dbReference type="Proteomes" id="UP001597183">
    <property type="component" value="Unassembled WGS sequence"/>
</dbReference>
<feature type="region of interest" description="Disordered" evidence="1">
    <location>
        <begin position="90"/>
        <end position="135"/>
    </location>
</feature>
<proteinExistence type="predicted"/>
<feature type="compositionally biased region" description="Low complexity" evidence="1">
    <location>
        <begin position="172"/>
        <end position="203"/>
    </location>
</feature>
<dbReference type="RefSeq" id="WP_317789189.1">
    <property type="nucleotide sequence ID" value="NZ_AP028461.1"/>
</dbReference>
<feature type="region of interest" description="Disordered" evidence="1">
    <location>
        <begin position="169"/>
        <end position="203"/>
    </location>
</feature>
<name>A0ABW4A4A4_9ACTN</name>
<evidence type="ECO:0000313" key="3">
    <source>
        <dbReference type="Proteomes" id="UP001597183"/>
    </source>
</evidence>
<evidence type="ECO:0000313" key="2">
    <source>
        <dbReference type="EMBL" id="MFD1365399.1"/>
    </source>
</evidence>
<feature type="compositionally biased region" description="Pro residues" evidence="1">
    <location>
        <begin position="90"/>
        <end position="113"/>
    </location>
</feature>
<comment type="caution">
    <text evidence="2">The sequence shown here is derived from an EMBL/GenBank/DDBJ whole genome shotgun (WGS) entry which is preliminary data.</text>
</comment>
<feature type="compositionally biased region" description="Low complexity" evidence="1">
    <location>
        <begin position="114"/>
        <end position="127"/>
    </location>
</feature>
<gene>
    <name evidence="2" type="ORF">ACFQ5G_08600</name>
</gene>
<organism evidence="2 3">
    <name type="scientific">Actinoplanes sichuanensis</name>
    <dbReference type="NCBI Taxonomy" id="512349"/>
    <lineage>
        <taxon>Bacteria</taxon>
        <taxon>Bacillati</taxon>
        <taxon>Actinomycetota</taxon>
        <taxon>Actinomycetes</taxon>
        <taxon>Micromonosporales</taxon>
        <taxon>Micromonosporaceae</taxon>
        <taxon>Actinoplanes</taxon>
    </lineage>
</organism>
<dbReference type="EMBL" id="JBHTMK010000009">
    <property type="protein sequence ID" value="MFD1365399.1"/>
    <property type="molecule type" value="Genomic_DNA"/>
</dbReference>
<protein>
    <submittedName>
        <fullName evidence="2">Uncharacterized protein</fullName>
    </submittedName>
</protein>
<accession>A0ABW4A4A4</accession>
<feature type="region of interest" description="Disordered" evidence="1">
    <location>
        <begin position="342"/>
        <end position="361"/>
    </location>
</feature>
<sequence>MDVNTGGSFADRPADVVVELSAAEAASGVAKTIAMPPDGSPVMIYFPPGAQDGMVQNVDLPWVDPATGVTSTRTVSVAIRVPPAGPFPPAPPYGPGYPSPGPAQPGYAPPGYPQPGQAQPGYAQPGYVQSGFASPPPRRFGTRARVVAGAVGVALVAGICLVPTLFRESDADTTSGTGDTTTTSTTTATQPTETAAPTAAPLDPADFQASLDEANKQLSAAVGKLRSATSPRAVSSAADALAQTVSTQTSTLSALTAPESVSAAHRDLVSALSALESDLSEVSSAADSRSVCTGGSASAALSRAGGAADLRSAITALGAADPAAKYRFGSFLPAATKDQNRRKANGSYLTRTTGGSGELKVDNGNNVDTVINLVKNGSKKPAVSVYIRGQKKVTTGRIKDGTYQVFMSSGADWDGKRFTRNCQFSKFDSSFKFTTTSRQYTIWELSLKVRLGGNASSSDVDPDSFPS</sequence>
<reference evidence="3" key="1">
    <citation type="journal article" date="2019" name="Int. J. Syst. Evol. Microbiol.">
        <title>The Global Catalogue of Microorganisms (GCM) 10K type strain sequencing project: providing services to taxonomists for standard genome sequencing and annotation.</title>
        <authorList>
            <consortium name="The Broad Institute Genomics Platform"/>
            <consortium name="The Broad Institute Genome Sequencing Center for Infectious Disease"/>
            <person name="Wu L."/>
            <person name="Ma J."/>
        </authorList>
    </citation>
    <scope>NUCLEOTIDE SEQUENCE [LARGE SCALE GENOMIC DNA]</scope>
    <source>
        <strain evidence="3">CCM 7526</strain>
    </source>
</reference>